<dbReference type="InterPro" id="IPR022683">
    <property type="entry name" value="Calpain_III"/>
</dbReference>
<dbReference type="SMART" id="SM00230">
    <property type="entry name" value="CysPc"/>
    <property type="match status" value="1"/>
</dbReference>
<reference evidence="8 9" key="1">
    <citation type="submission" date="2023-11" db="EMBL/GenBank/DDBJ databases">
        <title>Halocaridina rubra genome assembly.</title>
        <authorList>
            <person name="Smith C."/>
        </authorList>
    </citation>
    <scope>NUCLEOTIDE SEQUENCE [LARGE SCALE GENOMIC DNA]</scope>
    <source>
        <strain evidence="8">EP-1</strain>
        <tissue evidence="8">Whole</tissue>
    </source>
</reference>
<accession>A0AAN9AAQ8</accession>
<dbReference type="Gene3D" id="3.90.70.10">
    <property type="entry name" value="Cysteine proteinases"/>
    <property type="match status" value="1"/>
</dbReference>
<dbReference type="SMART" id="SM00720">
    <property type="entry name" value="calpain_III"/>
    <property type="match status" value="1"/>
</dbReference>
<dbReference type="InterPro" id="IPR022682">
    <property type="entry name" value="Calpain_domain_III"/>
</dbReference>
<keyword evidence="2 6" id="KW-0645">Protease</keyword>
<feature type="active site" evidence="5 6">
    <location>
        <position position="99"/>
    </location>
</feature>
<evidence type="ECO:0000256" key="4">
    <source>
        <dbReference type="ARBA" id="ARBA00022807"/>
    </source>
</evidence>
<evidence type="ECO:0000313" key="8">
    <source>
        <dbReference type="EMBL" id="KAK7078295.1"/>
    </source>
</evidence>
<feature type="active site" evidence="5 6">
    <location>
        <position position="350"/>
    </location>
</feature>
<dbReference type="PRINTS" id="PR00704">
    <property type="entry name" value="CALPAIN"/>
</dbReference>
<dbReference type="PROSITE" id="PS50203">
    <property type="entry name" value="CALPAIN_CAT"/>
    <property type="match status" value="1"/>
</dbReference>
<dbReference type="InterPro" id="IPR033883">
    <property type="entry name" value="C2_III"/>
</dbReference>
<evidence type="ECO:0000259" key="7">
    <source>
        <dbReference type="PROSITE" id="PS50203"/>
    </source>
</evidence>
<evidence type="ECO:0000256" key="3">
    <source>
        <dbReference type="ARBA" id="ARBA00022801"/>
    </source>
</evidence>
<sequence>INFYKYSSKSRPQYSTQRVAKSGQRPAKKAFMTLRDECLKAQKLYEDPEFPPNDFSINYDGITRRQYVWKRPHELVKDPHLFVEGASRFDIQQGELGDCWLLAAVSNLTQNPRLFHVVVPRDQSMTHYYAGIFHFRFWQYGKWQEVIIDDMLPTYHDQLVFMHSKTKNEFWCALLEKAYAKLYGSYENLRGGNVSESMVDLTGGVVEMIDLRNPPSNLFTVMRKAYRRGALMGCAIETENPNIGTEAILPNGLIMRHAYSVTRVTAVDISSAAPKLKAIPNGNQPLQASNIRGALGSVGKSLLGTASPAGVKSTADGGVSQLAKSLASLTNFNLNMVFPGGKAELVRLHNPWGNEAEWTGSWSDKSPEWGTITPEEKQRLGLTFDDDGEFWMSFQDFIGNFTTLEICDVTPEVFDLGDEDDEESNTSENIIKRWQMVMYEGAWVSHHTAGGCRNFIDTFASNPQYTVVLEDPDEDDDDDLCTIVISIMQKNVRQMKKYGLDYQPIGFTIYKKPDDKALGEKLDTEFFRYNMSVAKVPFFLNTREVTCRFRFPPGAYVIVASTFEPEMTGEFLLRIFSEAKRLKL</sequence>
<dbReference type="InterPro" id="IPR038765">
    <property type="entry name" value="Papain-like_cys_pep_sf"/>
</dbReference>
<dbReference type="EC" id="3.4.22.33" evidence="8"/>
<feature type="non-terminal residue" evidence="8">
    <location>
        <position position="1"/>
    </location>
</feature>
<evidence type="ECO:0000256" key="1">
    <source>
        <dbReference type="ARBA" id="ARBA00007623"/>
    </source>
</evidence>
<dbReference type="InterPro" id="IPR022684">
    <property type="entry name" value="Calpain_cysteine_protease"/>
</dbReference>
<comment type="similarity">
    <text evidence="1">Belongs to the peptidase C2 family.</text>
</comment>
<dbReference type="EMBL" id="JAXCGZ010007900">
    <property type="protein sequence ID" value="KAK7078295.1"/>
    <property type="molecule type" value="Genomic_DNA"/>
</dbReference>
<dbReference type="PANTHER" id="PTHR10183">
    <property type="entry name" value="CALPAIN"/>
    <property type="match status" value="1"/>
</dbReference>
<dbReference type="GO" id="GO:0005737">
    <property type="term" value="C:cytoplasm"/>
    <property type="evidence" value="ECO:0007669"/>
    <property type="project" value="TreeGrafter"/>
</dbReference>
<dbReference type="InterPro" id="IPR036213">
    <property type="entry name" value="Calpain_III_sf"/>
</dbReference>
<organism evidence="8 9">
    <name type="scientific">Halocaridina rubra</name>
    <name type="common">Hawaiian red shrimp</name>
    <dbReference type="NCBI Taxonomy" id="373956"/>
    <lineage>
        <taxon>Eukaryota</taxon>
        <taxon>Metazoa</taxon>
        <taxon>Ecdysozoa</taxon>
        <taxon>Arthropoda</taxon>
        <taxon>Crustacea</taxon>
        <taxon>Multicrustacea</taxon>
        <taxon>Malacostraca</taxon>
        <taxon>Eumalacostraca</taxon>
        <taxon>Eucarida</taxon>
        <taxon>Decapoda</taxon>
        <taxon>Pleocyemata</taxon>
        <taxon>Caridea</taxon>
        <taxon>Atyoidea</taxon>
        <taxon>Atyidae</taxon>
        <taxon>Halocaridina</taxon>
    </lineage>
</organism>
<evidence type="ECO:0000256" key="5">
    <source>
        <dbReference type="PIRSR" id="PIRSR622684-1"/>
    </source>
</evidence>
<name>A0AAN9AAQ8_HALRR</name>
<dbReference type="CDD" id="cd00214">
    <property type="entry name" value="Calpain_III"/>
    <property type="match status" value="1"/>
</dbReference>
<dbReference type="GO" id="GO:0006508">
    <property type="term" value="P:proteolysis"/>
    <property type="evidence" value="ECO:0007669"/>
    <property type="project" value="UniProtKB-KW"/>
</dbReference>
<proteinExistence type="inferred from homology"/>
<dbReference type="SUPFAM" id="SSF49758">
    <property type="entry name" value="Calpain large subunit, middle domain (domain III)"/>
    <property type="match status" value="1"/>
</dbReference>
<feature type="active site" evidence="5 6">
    <location>
        <position position="257"/>
    </location>
</feature>
<dbReference type="SUPFAM" id="SSF54001">
    <property type="entry name" value="Cysteine proteinases"/>
    <property type="match status" value="1"/>
</dbReference>
<evidence type="ECO:0000313" key="9">
    <source>
        <dbReference type="Proteomes" id="UP001381693"/>
    </source>
</evidence>
<dbReference type="InterPro" id="IPR001300">
    <property type="entry name" value="Peptidase_C2_calpain_cat"/>
</dbReference>
<comment type="caution">
    <text evidence="8">The sequence shown here is derived from an EMBL/GenBank/DDBJ whole genome shotgun (WGS) entry which is preliminary data.</text>
</comment>
<dbReference type="Proteomes" id="UP001381693">
    <property type="component" value="Unassembled WGS sequence"/>
</dbReference>
<dbReference type="FunFam" id="2.60.120.380:FF:000002">
    <property type="entry name" value="calpain-3 isoform X1"/>
    <property type="match status" value="1"/>
</dbReference>
<protein>
    <submittedName>
        <fullName evidence="8">Calpain-1 catalytic subunit</fullName>
        <ecNumber evidence="8">3.4.22.33</ecNumber>
    </submittedName>
</protein>
<gene>
    <name evidence="8" type="primary">CAPN1_5</name>
    <name evidence="8" type="ORF">SK128_026390</name>
</gene>
<dbReference type="InterPro" id="IPR000169">
    <property type="entry name" value="Pept_cys_AS"/>
</dbReference>
<dbReference type="PROSITE" id="PS00139">
    <property type="entry name" value="THIOL_PROTEASE_CYS"/>
    <property type="match status" value="1"/>
</dbReference>
<keyword evidence="4 6" id="KW-0788">Thiol protease</keyword>
<keyword evidence="3 6" id="KW-0378">Hydrolase</keyword>
<dbReference type="Gene3D" id="2.60.120.380">
    <property type="match status" value="1"/>
</dbReference>
<dbReference type="Pfam" id="PF00648">
    <property type="entry name" value="Peptidase_C2"/>
    <property type="match status" value="2"/>
</dbReference>
<evidence type="ECO:0000256" key="2">
    <source>
        <dbReference type="ARBA" id="ARBA00022670"/>
    </source>
</evidence>
<keyword evidence="9" id="KW-1185">Reference proteome</keyword>
<dbReference type="Pfam" id="PF01067">
    <property type="entry name" value="Calpain_III"/>
    <property type="match status" value="1"/>
</dbReference>
<dbReference type="GO" id="GO:0004198">
    <property type="term" value="F:calcium-dependent cysteine-type endopeptidase activity"/>
    <property type="evidence" value="ECO:0007669"/>
    <property type="project" value="InterPro"/>
</dbReference>
<feature type="domain" description="Calpain catalytic" evidence="7">
    <location>
        <begin position="44"/>
        <end position="410"/>
    </location>
</feature>
<evidence type="ECO:0000256" key="6">
    <source>
        <dbReference type="PROSITE-ProRule" id="PRU00239"/>
    </source>
</evidence>
<dbReference type="PANTHER" id="PTHR10183:SF433">
    <property type="entry name" value="CALPAIN-A-RELATED"/>
    <property type="match status" value="1"/>
</dbReference>
<dbReference type="CDD" id="cd00044">
    <property type="entry name" value="CysPc"/>
    <property type="match status" value="1"/>
</dbReference>
<dbReference type="AlphaFoldDB" id="A0AAN9AAQ8"/>